<sequence>MEAENHYITRSGWLRAAVLGANDGILSTTSLAIGVAAASVSREPILLAATAGLVAGALSMAAGEYVSVSSQADVETADLTREKEELKNMPESELEELTHIYMKRGLNSELAKQVAVELTAHNALQTHARDELGINEITQANPLMAAFASAVSFVIGGLLPLLVAIFAPIKEMVLYQYGFSILFLALSGMLAAKAGGSHTLKAVMRICIWGTFAMAASALVGYIFGVHTA</sequence>
<evidence type="ECO:0000256" key="3">
    <source>
        <dbReference type="ARBA" id="ARBA00022989"/>
    </source>
</evidence>
<evidence type="ECO:0000313" key="7">
    <source>
        <dbReference type="Proteomes" id="UP000245250"/>
    </source>
</evidence>
<name>A0A2S1YPA4_9FLAO</name>
<dbReference type="OrthoDB" id="188924at2"/>
<dbReference type="KEGG" id="fcr:HYN56_17225"/>
<dbReference type="RefSeq" id="WP_109193308.1">
    <property type="nucleotide sequence ID" value="NZ_CP029255.1"/>
</dbReference>
<evidence type="ECO:0000313" key="6">
    <source>
        <dbReference type="EMBL" id="AWK05876.1"/>
    </source>
</evidence>
<proteinExistence type="predicted"/>
<evidence type="ECO:0000256" key="5">
    <source>
        <dbReference type="SAM" id="Phobius"/>
    </source>
</evidence>
<feature type="transmembrane region" description="Helical" evidence="5">
    <location>
        <begin position="143"/>
        <end position="167"/>
    </location>
</feature>
<evidence type="ECO:0000256" key="2">
    <source>
        <dbReference type="ARBA" id="ARBA00022692"/>
    </source>
</evidence>
<protein>
    <recommendedName>
        <fullName evidence="8">VIT family protein</fullName>
    </recommendedName>
</protein>
<gene>
    <name evidence="6" type="ORF">HYN56_17225</name>
</gene>
<dbReference type="CDD" id="cd02432">
    <property type="entry name" value="Nodulin-21_like_1"/>
    <property type="match status" value="1"/>
</dbReference>
<dbReference type="EMBL" id="CP029255">
    <property type="protein sequence ID" value="AWK05876.1"/>
    <property type="molecule type" value="Genomic_DNA"/>
</dbReference>
<dbReference type="InterPro" id="IPR008217">
    <property type="entry name" value="Ccc1_fam"/>
</dbReference>
<reference evidence="6 7" key="1">
    <citation type="submission" date="2018-05" db="EMBL/GenBank/DDBJ databases">
        <title>Genome sequencing of Flavobacterium sp. HYN0056.</title>
        <authorList>
            <person name="Yi H."/>
            <person name="Baek C."/>
        </authorList>
    </citation>
    <scope>NUCLEOTIDE SEQUENCE [LARGE SCALE GENOMIC DNA]</scope>
    <source>
        <strain evidence="6 7">HYN0056</strain>
    </source>
</reference>
<dbReference type="Proteomes" id="UP000245250">
    <property type="component" value="Chromosome"/>
</dbReference>
<keyword evidence="4 5" id="KW-0472">Membrane</keyword>
<keyword evidence="7" id="KW-1185">Reference proteome</keyword>
<dbReference type="GO" id="GO:0030026">
    <property type="term" value="P:intracellular manganese ion homeostasis"/>
    <property type="evidence" value="ECO:0007669"/>
    <property type="project" value="InterPro"/>
</dbReference>
<dbReference type="GO" id="GO:0005384">
    <property type="term" value="F:manganese ion transmembrane transporter activity"/>
    <property type="evidence" value="ECO:0007669"/>
    <property type="project" value="InterPro"/>
</dbReference>
<feature type="transmembrane region" description="Helical" evidence="5">
    <location>
        <begin position="173"/>
        <end position="191"/>
    </location>
</feature>
<dbReference type="Pfam" id="PF01988">
    <property type="entry name" value="VIT1"/>
    <property type="match status" value="1"/>
</dbReference>
<organism evidence="6 7">
    <name type="scientific">Flavobacterium crocinum</name>
    <dbReference type="NCBI Taxonomy" id="2183896"/>
    <lineage>
        <taxon>Bacteria</taxon>
        <taxon>Pseudomonadati</taxon>
        <taxon>Bacteroidota</taxon>
        <taxon>Flavobacteriia</taxon>
        <taxon>Flavobacteriales</taxon>
        <taxon>Flavobacteriaceae</taxon>
        <taxon>Flavobacterium</taxon>
    </lineage>
</organism>
<comment type="subcellular location">
    <subcellularLocation>
        <location evidence="1">Endomembrane system</location>
        <topology evidence="1">Multi-pass membrane protein</topology>
    </subcellularLocation>
</comment>
<keyword evidence="2 5" id="KW-0812">Transmembrane</keyword>
<accession>A0A2S1YPA4</accession>
<evidence type="ECO:0000256" key="4">
    <source>
        <dbReference type="ARBA" id="ARBA00023136"/>
    </source>
</evidence>
<dbReference type="PANTHER" id="PTHR31851">
    <property type="entry name" value="FE(2+)/MN(2+) TRANSPORTER PCL1"/>
    <property type="match status" value="1"/>
</dbReference>
<keyword evidence="3 5" id="KW-1133">Transmembrane helix</keyword>
<feature type="transmembrane region" description="Helical" evidence="5">
    <location>
        <begin position="203"/>
        <end position="224"/>
    </location>
</feature>
<evidence type="ECO:0000256" key="1">
    <source>
        <dbReference type="ARBA" id="ARBA00004127"/>
    </source>
</evidence>
<dbReference type="AlphaFoldDB" id="A0A2S1YPA4"/>
<evidence type="ECO:0008006" key="8">
    <source>
        <dbReference type="Google" id="ProtNLM"/>
    </source>
</evidence>
<dbReference type="GO" id="GO:0012505">
    <property type="term" value="C:endomembrane system"/>
    <property type="evidence" value="ECO:0007669"/>
    <property type="project" value="UniProtKB-SubCell"/>
</dbReference>